<organism evidence="2 3">
    <name type="scientific">Perkinsus olseni</name>
    <name type="common">Perkinsus atlanticus</name>
    <dbReference type="NCBI Taxonomy" id="32597"/>
    <lineage>
        <taxon>Eukaryota</taxon>
        <taxon>Sar</taxon>
        <taxon>Alveolata</taxon>
        <taxon>Perkinsozoa</taxon>
        <taxon>Perkinsea</taxon>
        <taxon>Perkinsida</taxon>
        <taxon>Perkinsidae</taxon>
        <taxon>Perkinsus</taxon>
    </lineage>
</organism>
<evidence type="ECO:0000313" key="2">
    <source>
        <dbReference type="EMBL" id="KAF4688003.1"/>
    </source>
</evidence>
<dbReference type="EMBL" id="JABANO010040007">
    <property type="protein sequence ID" value="KAF4688003.1"/>
    <property type="molecule type" value="Genomic_DNA"/>
</dbReference>
<feature type="non-terminal residue" evidence="2">
    <location>
        <position position="1"/>
    </location>
</feature>
<dbReference type="InterPro" id="IPR052623">
    <property type="entry name" value="DAAF5"/>
</dbReference>
<comment type="caution">
    <text evidence="2">The sequence shown here is derived from an EMBL/GenBank/DDBJ whole genome shotgun (WGS) entry which is preliminary data.</text>
</comment>
<dbReference type="Gene3D" id="1.25.10.10">
    <property type="entry name" value="Leucine-rich Repeat Variant"/>
    <property type="match status" value="1"/>
</dbReference>
<dbReference type="AlphaFoldDB" id="A0A7J6NVV6"/>
<accession>A0A7J6NVV6</accession>
<sequence>CSRIRGGQESSEELRCQLIGLLRALLRRSSGGQEIHKSSNDIIETCGMAMQDTCPDVKKEACDLVGVMADTLQGDKVLSCSAARETLVAALVRNTRHQQWRVRQRTLMAIRNLMLMRATFKLKRGPDCLISAGPPVPQLMFFAHAEEITAAIGGAAADDGLVRDRNEKVRATLVDFLEGVLVSGAKLDGQNLKAAATTTDEEDASLKEAAREIISTLTPDWEGRVLSQLMVMVGDDKVSARALEALRKAALCKREAT</sequence>
<protein>
    <submittedName>
        <fullName evidence="2">HEAT repeat-containing protein 2</fullName>
    </submittedName>
</protein>
<dbReference type="InterPro" id="IPR016024">
    <property type="entry name" value="ARM-type_fold"/>
</dbReference>
<dbReference type="Pfam" id="PF25757">
    <property type="entry name" value="TPR_DNAAF5"/>
    <property type="match status" value="1"/>
</dbReference>
<proteinExistence type="predicted"/>
<dbReference type="PANTHER" id="PTHR16216:SF2">
    <property type="entry name" value="DYNEIN AXONEMAL ASSEMBLY FACTOR 5"/>
    <property type="match status" value="1"/>
</dbReference>
<dbReference type="Proteomes" id="UP000553632">
    <property type="component" value="Unassembled WGS sequence"/>
</dbReference>
<feature type="non-terminal residue" evidence="2">
    <location>
        <position position="257"/>
    </location>
</feature>
<evidence type="ECO:0000259" key="1">
    <source>
        <dbReference type="Pfam" id="PF25757"/>
    </source>
</evidence>
<evidence type="ECO:0000313" key="3">
    <source>
        <dbReference type="Proteomes" id="UP000553632"/>
    </source>
</evidence>
<dbReference type="SUPFAM" id="SSF48371">
    <property type="entry name" value="ARM repeat"/>
    <property type="match status" value="1"/>
</dbReference>
<dbReference type="InterPro" id="IPR011989">
    <property type="entry name" value="ARM-like"/>
</dbReference>
<name>A0A7J6NVV6_PEROL</name>
<feature type="domain" description="Dynein axonemal assembly factor 5 TPR repeats" evidence="1">
    <location>
        <begin position="8"/>
        <end position="116"/>
    </location>
</feature>
<reference evidence="2 3" key="1">
    <citation type="submission" date="2020-04" db="EMBL/GenBank/DDBJ databases">
        <title>Perkinsus olseni comparative genomics.</title>
        <authorList>
            <person name="Bogema D.R."/>
        </authorList>
    </citation>
    <scope>NUCLEOTIDE SEQUENCE [LARGE SCALE GENOMIC DNA]</scope>
    <source>
        <strain evidence="2 3">ATCC PRA-207</strain>
    </source>
</reference>
<dbReference type="PANTHER" id="PTHR16216">
    <property type="entry name" value="DYNEIN ASSEMBLY FACTOR 5, AXONEMAL"/>
    <property type="match status" value="1"/>
</dbReference>
<dbReference type="InterPro" id="IPR057978">
    <property type="entry name" value="TPR_DAAF5"/>
</dbReference>
<gene>
    <name evidence="2" type="primary">HEATR2_1</name>
    <name evidence="2" type="ORF">FOZ63_008418</name>
</gene>
<keyword evidence="3" id="KW-1185">Reference proteome</keyword>